<proteinExistence type="predicted"/>
<evidence type="ECO:0000256" key="1">
    <source>
        <dbReference type="SAM" id="Phobius"/>
    </source>
</evidence>
<dbReference type="SUPFAM" id="SSF48452">
    <property type="entry name" value="TPR-like"/>
    <property type="match status" value="1"/>
</dbReference>
<dbReference type="EMBL" id="SZQL01000009">
    <property type="protein sequence ID" value="TKK67961.1"/>
    <property type="molecule type" value="Genomic_DNA"/>
</dbReference>
<keyword evidence="1" id="KW-1133">Transmembrane helix</keyword>
<keyword evidence="1" id="KW-0472">Membrane</keyword>
<dbReference type="Gene3D" id="1.25.40.1040">
    <property type="match status" value="1"/>
</dbReference>
<reference evidence="2 3" key="1">
    <citation type="submission" date="2019-05" db="EMBL/GenBank/DDBJ databases">
        <title>Panacibacter sp. strain 17mud1-8 Genome sequencing and assembly.</title>
        <authorList>
            <person name="Chhetri G."/>
        </authorList>
    </citation>
    <scope>NUCLEOTIDE SEQUENCE [LARGE SCALE GENOMIC DNA]</scope>
    <source>
        <strain evidence="2 3">17mud1-8</strain>
    </source>
</reference>
<keyword evidence="3" id="KW-1185">Reference proteome</keyword>
<evidence type="ECO:0000313" key="2">
    <source>
        <dbReference type="EMBL" id="TKK67961.1"/>
    </source>
</evidence>
<feature type="transmembrane region" description="Helical" evidence="1">
    <location>
        <begin position="54"/>
        <end position="75"/>
    </location>
</feature>
<name>A0A4U3KYY6_9BACT</name>
<protein>
    <submittedName>
        <fullName evidence="2">DUF2911 domain-containing protein</fullName>
    </submittedName>
</protein>
<keyword evidence="1" id="KW-0812">Transmembrane</keyword>
<sequence length="330" mass="37103">MIYLPANLRTVLQYLAEHQLIDKYCYCILPLSQSFDHSKCWCRFVKIMKNMMKYLFTVLAATTLLLTNVVAQVTMPQPSPTQFIRQDFGMGTIELTYSRPSIRGRQLFEANSVLAPLGKPWRTGANAATKIRFTDNVTIGGKTLDTGNYVIYTVPGKGQWDVVFSKGTAYPGQQGFTESDDVARVKAPVTTINDKVETFTMQFGNLRNESCELQLLWGNAAVKVPITTNIKDRLRAQIEAALQSDNKPYQQAANFYYEWDKDYTKALENVNKGIEQNPKAFWLYLLKARIQKTAGDKTGAVASANKTIEVATEANNDDYVRMAKELIAGK</sequence>
<gene>
    <name evidence="2" type="ORF">FC093_12140</name>
</gene>
<accession>A0A4U3KYY6</accession>
<dbReference type="Pfam" id="PF11138">
    <property type="entry name" value="DUF2911"/>
    <property type="match status" value="1"/>
</dbReference>
<comment type="caution">
    <text evidence="2">The sequence shown here is derived from an EMBL/GenBank/DDBJ whole genome shotgun (WGS) entry which is preliminary data.</text>
</comment>
<dbReference type="OrthoDB" id="9808374at2"/>
<evidence type="ECO:0000313" key="3">
    <source>
        <dbReference type="Proteomes" id="UP000305848"/>
    </source>
</evidence>
<dbReference type="InterPro" id="IPR011990">
    <property type="entry name" value="TPR-like_helical_dom_sf"/>
</dbReference>
<dbReference type="AlphaFoldDB" id="A0A4U3KYY6"/>
<organism evidence="2 3">
    <name type="scientific">Ilyomonas limi</name>
    <dbReference type="NCBI Taxonomy" id="2575867"/>
    <lineage>
        <taxon>Bacteria</taxon>
        <taxon>Pseudomonadati</taxon>
        <taxon>Bacteroidota</taxon>
        <taxon>Chitinophagia</taxon>
        <taxon>Chitinophagales</taxon>
        <taxon>Chitinophagaceae</taxon>
        <taxon>Ilyomonas</taxon>
    </lineage>
</organism>
<dbReference type="Proteomes" id="UP000305848">
    <property type="component" value="Unassembled WGS sequence"/>
</dbReference>
<dbReference type="InterPro" id="IPR021314">
    <property type="entry name" value="DUF2911"/>
</dbReference>